<feature type="compositionally biased region" description="Basic and acidic residues" evidence="1">
    <location>
        <begin position="317"/>
        <end position="336"/>
    </location>
</feature>
<evidence type="ECO:0000313" key="2">
    <source>
        <dbReference type="EMBL" id="KAF2248343.1"/>
    </source>
</evidence>
<feature type="region of interest" description="Disordered" evidence="1">
    <location>
        <begin position="396"/>
        <end position="416"/>
    </location>
</feature>
<feature type="compositionally biased region" description="Basic and acidic residues" evidence="1">
    <location>
        <begin position="190"/>
        <end position="204"/>
    </location>
</feature>
<dbReference type="OrthoDB" id="5423707at2759"/>
<dbReference type="InterPro" id="IPR013268">
    <property type="entry name" value="UTP16"/>
</dbReference>
<dbReference type="GeneID" id="54582541"/>
<evidence type="ECO:0000313" key="3">
    <source>
        <dbReference type="Proteomes" id="UP000800094"/>
    </source>
</evidence>
<feature type="compositionally biased region" description="Low complexity" evidence="1">
    <location>
        <begin position="307"/>
        <end position="316"/>
    </location>
</feature>
<feature type="compositionally biased region" description="Basic and acidic residues" evidence="1">
    <location>
        <begin position="343"/>
        <end position="361"/>
    </location>
</feature>
<keyword evidence="3" id="KW-1185">Reference proteome</keyword>
<dbReference type="GO" id="GO:0006364">
    <property type="term" value="P:rRNA processing"/>
    <property type="evidence" value="ECO:0007669"/>
    <property type="project" value="InterPro"/>
</dbReference>
<feature type="region of interest" description="Disordered" evidence="1">
    <location>
        <begin position="1"/>
        <end position="382"/>
    </location>
</feature>
<dbReference type="Pfam" id="PF08297">
    <property type="entry name" value="U3_snoRNA_assoc"/>
    <property type="match status" value="1"/>
</dbReference>
<dbReference type="RefSeq" id="XP_033683347.1">
    <property type="nucleotide sequence ID" value="XM_033829211.1"/>
</dbReference>
<dbReference type="EMBL" id="ML987196">
    <property type="protein sequence ID" value="KAF2248343.1"/>
    <property type="molecule type" value="Genomic_DNA"/>
</dbReference>
<protein>
    <submittedName>
        <fullName evidence="2">Uncharacterized protein</fullName>
    </submittedName>
</protein>
<feature type="region of interest" description="Disordered" evidence="1">
    <location>
        <begin position="467"/>
        <end position="509"/>
    </location>
</feature>
<feature type="compositionally biased region" description="Basic and acidic residues" evidence="1">
    <location>
        <begin position="22"/>
        <end position="40"/>
    </location>
</feature>
<name>A0A6A6IFP9_9PLEO</name>
<feature type="compositionally biased region" description="Basic and acidic residues" evidence="1">
    <location>
        <begin position="480"/>
        <end position="509"/>
    </location>
</feature>
<sequence>MFARVFNATRKVLSRSPSVQSRVEDTRETTPRSYEHEPEPKVGMVTTRRGRETSTPVKNAPRRSTRKGTGKRQLDVDETPTSSKRRRHLVENEDEAPKEAEDAQVQDDEPVEEPDNQVFDTIAVAVPIRAKENSDSPNDEAETPTSHRASPKITVESRSVDAAPEATEENEGPSTPKDAGKVQARTSAGSKEKRDRNATKHTSRDSLPLEPKRSEPKYPDEVPSSTWESDEASITMQDSAPAPEPESRKTHMRFGSEEPTDSPDAVKMNKQGHARYEAFEALQADALMEGEDDASGSDSDEAPEMVTTATAASKAIATEKEAARAHRAQQEKEQLKRQQRAQRIAEEQAEKRKREEKEARRLQKTQAKPQRVASPLSTSLDVDINNLPALLPDSILEAAGDKRPPTPPPVRQGKTAEEIRQEKLNRHIKFLERGEKPIKDVKKGSVNVSVLAQQNLALAPKVNQNTKNIREHWLKGRRAEKRDKKGRPKVENTRMERKTISRGFLRDED</sequence>
<dbReference type="Proteomes" id="UP000800094">
    <property type="component" value="Unassembled WGS sequence"/>
</dbReference>
<feature type="compositionally biased region" description="Basic and acidic residues" evidence="1">
    <location>
        <begin position="89"/>
        <end position="101"/>
    </location>
</feature>
<gene>
    <name evidence="2" type="ORF">BU26DRAFT_520042</name>
</gene>
<dbReference type="AlphaFoldDB" id="A0A6A6IFP9"/>
<feature type="compositionally biased region" description="Basic residues" evidence="1">
    <location>
        <begin position="60"/>
        <end position="70"/>
    </location>
</feature>
<organism evidence="2 3">
    <name type="scientific">Trematosphaeria pertusa</name>
    <dbReference type="NCBI Taxonomy" id="390896"/>
    <lineage>
        <taxon>Eukaryota</taxon>
        <taxon>Fungi</taxon>
        <taxon>Dikarya</taxon>
        <taxon>Ascomycota</taxon>
        <taxon>Pezizomycotina</taxon>
        <taxon>Dothideomycetes</taxon>
        <taxon>Pleosporomycetidae</taxon>
        <taxon>Pleosporales</taxon>
        <taxon>Massarineae</taxon>
        <taxon>Trematosphaeriaceae</taxon>
        <taxon>Trematosphaeria</taxon>
    </lineage>
</organism>
<feature type="compositionally biased region" description="Polar residues" evidence="1">
    <location>
        <begin position="223"/>
        <end position="238"/>
    </location>
</feature>
<accession>A0A6A6IFP9</accession>
<proteinExistence type="predicted"/>
<dbReference type="GO" id="GO:0030515">
    <property type="term" value="F:snoRNA binding"/>
    <property type="evidence" value="ECO:0007669"/>
    <property type="project" value="InterPro"/>
</dbReference>
<reference evidence="2" key="1">
    <citation type="journal article" date="2020" name="Stud. Mycol.">
        <title>101 Dothideomycetes genomes: a test case for predicting lifestyles and emergence of pathogens.</title>
        <authorList>
            <person name="Haridas S."/>
            <person name="Albert R."/>
            <person name="Binder M."/>
            <person name="Bloem J."/>
            <person name="Labutti K."/>
            <person name="Salamov A."/>
            <person name="Andreopoulos B."/>
            <person name="Baker S."/>
            <person name="Barry K."/>
            <person name="Bills G."/>
            <person name="Bluhm B."/>
            <person name="Cannon C."/>
            <person name="Castanera R."/>
            <person name="Culley D."/>
            <person name="Daum C."/>
            <person name="Ezra D."/>
            <person name="Gonzalez J."/>
            <person name="Henrissat B."/>
            <person name="Kuo A."/>
            <person name="Liang C."/>
            <person name="Lipzen A."/>
            <person name="Lutzoni F."/>
            <person name="Magnuson J."/>
            <person name="Mondo S."/>
            <person name="Nolan M."/>
            <person name="Ohm R."/>
            <person name="Pangilinan J."/>
            <person name="Park H.-J."/>
            <person name="Ramirez L."/>
            <person name="Alfaro M."/>
            <person name="Sun H."/>
            <person name="Tritt A."/>
            <person name="Yoshinaga Y."/>
            <person name="Zwiers L.-H."/>
            <person name="Turgeon B."/>
            <person name="Goodwin S."/>
            <person name="Spatafora J."/>
            <person name="Crous P."/>
            <person name="Grigoriev I."/>
        </authorList>
    </citation>
    <scope>NUCLEOTIDE SEQUENCE</scope>
    <source>
        <strain evidence="2">CBS 122368</strain>
    </source>
</reference>
<evidence type="ECO:0000256" key="1">
    <source>
        <dbReference type="SAM" id="MobiDB-lite"/>
    </source>
</evidence>
<feature type="compositionally biased region" description="Basic and acidic residues" evidence="1">
    <location>
        <begin position="210"/>
        <end position="220"/>
    </location>
</feature>
<feature type="compositionally biased region" description="Acidic residues" evidence="1">
    <location>
        <begin position="102"/>
        <end position="115"/>
    </location>
</feature>
<feature type="compositionally biased region" description="Acidic residues" evidence="1">
    <location>
        <begin position="288"/>
        <end position="303"/>
    </location>
</feature>